<dbReference type="OrthoDB" id="20273at2759"/>
<evidence type="ECO:0000256" key="2">
    <source>
        <dbReference type="SAM" id="Phobius"/>
    </source>
</evidence>
<evidence type="ECO:0000313" key="3">
    <source>
        <dbReference type="EMBL" id="KAG2175690.1"/>
    </source>
</evidence>
<evidence type="ECO:0000313" key="4">
    <source>
        <dbReference type="Proteomes" id="UP000654370"/>
    </source>
</evidence>
<keyword evidence="2" id="KW-0812">Transmembrane</keyword>
<comment type="caution">
    <text evidence="3">The sequence shown here is derived from an EMBL/GenBank/DDBJ whole genome shotgun (WGS) entry which is preliminary data.</text>
</comment>
<gene>
    <name evidence="3" type="ORF">INT43_001337</name>
</gene>
<feature type="transmembrane region" description="Helical" evidence="2">
    <location>
        <begin position="118"/>
        <end position="141"/>
    </location>
</feature>
<accession>A0A8H7PL19</accession>
<keyword evidence="4" id="KW-1185">Reference proteome</keyword>
<feature type="compositionally biased region" description="Pro residues" evidence="1">
    <location>
        <begin position="14"/>
        <end position="23"/>
    </location>
</feature>
<keyword evidence="2" id="KW-1133">Transmembrane helix</keyword>
<dbReference type="Gene3D" id="2.60.40.1820">
    <property type="match status" value="1"/>
</dbReference>
<feature type="region of interest" description="Disordered" evidence="1">
    <location>
        <begin position="1"/>
        <end position="53"/>
    </location>
</feature>
<reference evidence="3" key="1">
    <citation type="submission" date="2020-12" db="EMBL/GenBank/DDBJ databases">
        <title>Metabolic potential, ecology and presence of endohyphal bacteria is reflected in genomic diversity of Mucoromycotina.</title>
        <authorList>
            <person name="Muszewska A."/>
            <person name="Okrasinska A."/>
            <person name="Steczkiewicz K."/>
            <person name="Drgas O."/>
            <person name="Orlowska M."/>
            <person name="Perlinska-Lenart U."/>
            <person name="Aleksandrzak-Piekarczyk T."/>
            <person name="Szatraj K."/>
            <person name="Zielenkiewicz U."/>
            <person name="Pilsyk S."/>
            <person name="Malc E."/>
            <person name="Mieczkowski P."/>
            <person name="Kruszewska J.S."/>
            <person name="Biernat P."/>
            <person name="Pawlowska J."/>
        </authorList>
    </citation>
    <scope>NUCLEOTIDE SEQUENCE</scope>
    <source>
        <strain evidence="3">WA0000067209</strain>
    </source>
</reference>
<sequence length="313" mass="33810">MSVFEHDDYYAPPRSRPPPPDPPSHNINYDAYPLRDTTSEKPPGSPYQFQDHSRVSMADDNSYSGWRGPRDSMSDLKLTQHAGYDSDEEDFGQIPRERKKRTCLDLICCGCCTCCPLWARWTSCGCLIILVGLGIAIGVLAGTFKMPQITFNGIADQNFATNGSAFNMSANILITINNPNIEAPTFESIKATAYYPNIAQSVGGGQLNNVHINAKGLTNVTFPFSIVYDPSQGSDQSMLYDIATKCGLLGQAKQDITVNYDLALTLKVGVIPITITLPEKASFPCPVDNGQLPFSSSDLPSGIAGAIPSGVLG</sequence>
<organism evidence="3 4">
    <name type="scientific">Mortierella isabellina</name>
    <name type="common">Filamentous fungus</name>
    <name type="synonym">Umbelopsis isabellina</name>
    <dbReference type="NCBI Taxonomy" id="91625"/>
    <lineage>
        <taxon>Eukaryota</taxon>
        <taxon>Fungi</taxon>
        <taxon>Fungi incertae sedis</taxon>
        <taxon>Mucoromycota</taxon>
        <taxon>Mucoromycotina</taxon>
        <taxon>Umbelopsidomycetes</taxon>
        <taxon>Umbelopsidales</taxon>
        <taxon>Umbelopsidaceae</taxon>
        <taxon>Umbelopsis</taxon>
    </lineage>
</organism>
<protein>
    <recommendedName>
        <fullName evidence="5">Late embryogenesis abundant protein LEA-2 subgroup domain-containing protein</fullName>
    </recommendedName>
</protein>
<dbReference type="SUPFAM" id="SSF117070">
    <property type="entry name" value="LEA14-like"/>
    <property type="match status" value="1"/>
</dbReference>
<dbReference type="AlphaFoldDB" id="A0A8H7PL19"/>
<keyword evidence="2" id="KW-0472">Membrane</keyword>
<dbReference type="Proteomes" id="UP000654370">
    <property type="component" value="Unassembled WGS sequence"/>
</dbReference>
<dbReference type="EMBL" id="JAEPQZ010000011">
    <property type="protein sequence ID" value="KAG2175690.1"/>
    <property type="molecule type" value="Genomic_DNA"/>
</dbReference>
<evidence type="ECO:0008006" key="5">
    <source>
        <dbReference type="Google" id="ProtNLM"/>
    </source>
</evidence>
<proteinExistence type="predicted"/>
<evidence type="ECO:0000256" key="1">
    <source>
        <dbReference type="SAM" id="MobiDB-lite"/>
    </source>
</evidence>
<name>A0A8H7PL19_MORIS</name>